<evidence type="ECO:0000313" key="5">
    <source>
        <dbReference type="Proteomes" id="UP000327044"/>
    </source>
</evidence>
<organism evidence="4 5">
    <name type="scientific">Photinus pyralis</name>
    <name type="common">Common eastern firefly</name>
    <name type="synonym">Lampyris pyralis</name>
    <dbReference type="NCBI Taxonomy" id="7054"/>
    <lineage>
        <taxon>Eukaryota</taxon>
        <taxon>Metazoa</taxon>
        <taxon>Ecdysozoa</taxon>
        <taxon>Arthropoda</taxon>
        <taxon>Hexapoda</taxon>
        <taxon>Insecta</taxon>
        <taxon>Pterygota</taxon>
        <taxon>Neoptera</taxon>
        <taxon>Endopterygota</taxon>
        <taxon>Coleoptera</taxon>
        <taxon>Polyphaga</taxon>
        <taxon>Elateriformia</taxon>
        <taxon>Elateroidea</taxon>
        <taxon>Lampyridae</taxon>
        <taxon>Lampyrinae</taxon>
        <taxon>Photinus</taxon>
    </lineage>
</organism>
<reference evidence="4 5" key="1">
    <citation type="journal article" date="2018" name="Elife">
        <title>Firefly genomes illuminate parallel origins of bioluminescence in beetles.</title>
        <authorList>
            <person name="Fallon T.R."/>
            <person name="Lower S.E."/>
            <person name="Chang C.H."/>
            <person name="Bessho-Uehara M."/>
            <person name="Martin G.J."/>
            <person name="Bewick A.J."/>
            <person name="Behringer M."/>
            <person name="Debat H.J."/>
            <person name="Wong I."/>
            <person name="Day J.C."/>
            <person name="Suvorov A."/>
            <person name="Silva C.J."/>
            <person name="Stanger-Hall K.F."/>
            <person name="Hall D.W."/>
            <person name="Schmitz R.J."/>
            <person name="Nelson D.R."/>
            <person name="Lewis S.M."/>
            <person name="Shigenobu S."/>
            <person name="Bybee S.M."/>
            <person name="Larracuente A.M."/>
            <person name="Oba Y."/>
            <person name="Weng J.K."/>
        </authorList>
    </citation>
    <scope>NUCLEOTIDE SEQUENCE [LARGE SCALE GENOMIC DNA]</scope>
    <source>
        <strain evidence="4">1611_PpyrPB1</strain>
        <tissue evidence="4">Whole body</tissue>
    </source>
</reference>
<dbReference type="Proteomes" id="UP000327044">
    <property type="component" value="Unassembled WGS sequence"/>
</dbReference>
<feature type="domain" description="DDE-1" evidence="2">
    <location>
        <begin position="223"/>
        <end position="353"/>
    </location>
</feature>
<accession>A0A5N3ZYF6</accession>
<dbReference type="InterPro" id="IPR050863">
    <property type="entry name" value="CenT-Element_Derived"/>
</dbReference>
<feature type="compositionally biased region" description="Basic residues" evidence="1">
    <location>
        <begin position="468"/>
        <end position="480"/>
    </location>
</feature>
<proteinExistence type="predicted"/>
<dbReference type="SUPFAM" id="SSF57903">
    <property type="entry name" value="FYVE/PHD zinc finger"/>
    <property type="match status" value="1"/>
</dbReference>
<comment type="caution">
    <text evidence="4">The sequence shown here is derived from an EMBL/GenBank/DDBJ whole genome shotgun (WGS) entry which is preliminary data.</text>
</comment>
<evidence type="ECO:0000313" key="4">
    <source>
        <dbReference type="EMBL" id="KAB0790097.1"/>
    </source>
</evidence>
<feature type="region of interest" description="Disordered" evidence="1">
    <location>
        <begin position="433"/>
        <end position="491"/>
    </location>
</feature>
<evidence type="ECO:0000259" key="3">
    <source>
        <dbReference type="Pfam" id="PF05225"/>
    </source>
</evidence>
<dbReference type="GO" id="GO:0003677">
    <property type="term" value="F:DNA binding"/>
    <property type="evidence" value="ECO:0007669"/>
    <property type="project" value="InterPro"/>
</dbReference>
<sequence>MVRDYKRKTDRGNTPAEVFQSAAHAITQENLSIRNAAERYNIIFMTLHRYVKRSRLQENNDGGATHVGYTSHRKIFTDNQEVELANYAADSAKLYFGLTTKDLRQLAYQFAVTNGIPVNQVWKDNHMASKDWLLGFLKRNKDLSIREPEATSLSRATAFNRHNVNLFFNNLGSVYEKYKFEFHNVYNVDETGLTTVQKPSKVIAKRGTKQVGAMTSGERGQLVTMALAVNASGNSVPPMLVFPRKNFKDFMLSNAPPGCKGAAHQSGWMTSENFLIFIEHFVQFVKCSKDKPVLLILDNHESHLSISVLNYCKLNGVVLLSFPPHTSHRLQPLDRTVYGPLKRYYNSAADGWMKSNPGKPMTIYDIPGVLAKALPLAATPNNIQNGFAVTGIWPYNRDIFTDQDFLPAEVTNRPFVTNTPVDNPVQLNEDAIIMPKERTPSPQPSTSRSSKSGGHFTPQQIKPFPKAPARKQQKGRRKRKSEILTDTPVKAALEAEAEMRENRKKKAERTKKNMSGKISLASTSKRTTLIKKYPKQPDTDSESDDEDALCLQCLEAYSSSRNEEWIRCTKCKRWAHLRCAKNDDYYVCLHCLSDSDDDY</sequence>
<dbReference type="PANTHER" id="PTHR19303">
    <property type="entry name" value="TRANSPOSON"/>
    <property type="match status" value="1"/>
</dbReference>
<keyword evidence="5" id="KW-1185">Reference proteome</keyword>
<dbReference type="InterPro" id="IPR013083">
    <property type="entry name" value="Znf_RING/FYVE/PHD"/>
</dbReference>
<dbReference type="InterPro" id="IPR004875">
    <property type="entry name" value="DDE_SF_endonuclease_dom"/>
</dbReference>
<dbReference type="InterPro" id="IPR036397">
    <property type="entry name" value="RNaseH_sf"/>
</dbReference>
<dbReference type="PANTHER" id="PTHR19303:SF71">
    <property type="entry name" value="ZINC FINGER PHD-TYPE DOMAIN-CONTAINING PROTEIN"/>
    <property type="match status" value="1"/>
</dbReference>
<dbReference type="CDD" id="cd15517">
    <property type="entry name" value="PHD_TCF19_like"/>
    <property type="match status" value="1"/>
</dbReference>
<gene>
    <name evidence="4" type="ORF">PPYR_15584</name>
</gene>
<dbReference type="OrthoDB" id="7383979at2759"/>
<dbReference type="Gene3D" id="3.30.40.10">
    <property type="entry name" value="Zinc/RING finger domain, C3HC4 (zinc finger)"/>
    <property type="match status" value="1"/>
</dbReference>
<feature type="domain" description="HTH psq-type" evidence="3">
    <location>
        <begin position="19"/>
        <end position="53"/>
    </location>
</feature>
<evidence type="ECO:0008006" key="6">
    <source>
        <dbReference type="Google" id="ProtNLM"/>
    </source>
</evidence>
<dbReference type="GO" id="GO:0005634">
    <property type="term" value="C:nucleus"/>
    <property type="evidence" value="ECO:0007669"/>
    <property type="project" value="TreeGrafter"/>
</dbReference>
<dbReference type="InterPro" id="IPR011011">
    <property type="entry name" value="Znf_FYVE_PHD"/>
</dbReference>
<dbReference type="InParanoid" id="A0A5N3ZYF6"/>
<evidence type="ECO:0000256" key="1">
    <source>
        <dbReference type="SAM" id="MobiDB-lite"/>
    </source>
</evidence>
<dbReference type="AlphaFoldDB" id="A0A5N3ZYF6"/>
<dbReference type="InterPro" id="IPR007889">
    <property type="entry name" value="HTH_Psq"/>
</dbReference>
<dbReference type="Pfam" id="PF03184">
    <property type="entry name" value="DDE_1"/>
    <property type="match status" value="1"/>
</dbReference>
<name>A0A5N3ZYF6_PHOPY</name>
<dbReference type="Gene3D" id="3.30.420.10">
    <property type="entry name" value="Ribonuclease H-like superfamily/Ribonuclease H"/>
    <property type="match status" value="1"/>
</dbReference>
<protein>
    <recommendedName>
        <fullName evidence="6">DDE-1 domain-containing protein</fullName>
    </recommendedName>
</protein>
<dbReference type="Pfam" id="PF05225">
    <property type="entry name" value="HTH_psq"/>
    <property type="match status" value="1"/>
</dbReference>
<evidence type="ECO:0000259" key="2">
    <source>
        <dbReference type="Pfam" id="PF03184"/>
    </source>
</evidence>
<dbReference type="EMBL" id="VVIM01001933">
    <property type="protein sequence ID" value="KAB0790097.1"/>
    <property type="molecule type" value="Genomic_DNA"/>
</dbReference>